<keyword evidence="4" id="KW-1185">Reference proteome</keyword>
<evidence type="ECO:0000313" key="4">
    <source>
        <dbReference type="Proteomes" id="UP001148786"/>
    </source>
</evidence>
<accession>A0A9W8MWX5</accession>
<dbReference type="AlphaFoldDB" id="A0A9W8MWX5"/>
<gene>
    <name evidence="3" type="ORF">NLJ89_g5443</name>
</gene>
<feature type="transmembrane region" description="Helical" evidence="2">
    <location>
        <begin position="62"/>
        <end position="85"/>
    </location>
</feature>
<dbReference type="CDD" id="cd12087">
    <property type="entry name" value="TM_EGFR-like"/>
    <property type="match status" value="1"/>
</dbReference>
<feature type="compositionally biased region" description="Pro residues" evidence="1">
    <location>
        <begin position="134"/>
        <end position="143"/>
    </location>
</feature>
<dbReference type="EMBL" id="JANKHO010000512">
    <property type="protein sequence ID" value="KAJ3509016.1"/>
    <property type="molecule type" value="Genomic_DNA"/>
</dbReference>
<keyword evidence="2" id="KW-0472">Membrane</keyword>
<sequence>MAPPRSLPSDVFYVSPRLAAGRHTLLITNTVDNGWYWLDEIQTLSASPTIAPDPSKPISVGFIAGIAIGGTLIIGIATLVLVMFLRQRRKAQPNGGRGRLYLRREGGGWLKEEVQSRFQEHMGQLPAVKESAPSPAPAGPPPVYYLTPDDLSGEKAKGLEGEKKPEN</sequence>
<organism evidence="3 4">
    <name type="scientific">Agrocybe chaxingu</name>
    <dbReference type="NCBI Taxonomy" id="84603"/>
    <lineage>
        <taxon>Eukaryota</taxon>
        <taxon>Fungi</taxon>
        <taxon>Dikarya</taxon>
        <taxon>Basidiomycota</taxon>
        <taxon>Agaricomycotina</taxon>
        <taxon>Agaricomycetes</taxon>
        <taxon>Agaricomycetidae</taxon>
        <taxon>Agaricales</taxon>
        <taxon>Agaricineae</taxon>
        <taxon>Strophariaceae</taxon>
        <taxon>Agrocybe</taxon>
    </lineage>
</organism>
<name>A0A9W8MWX5_9AGAR</name>
<evidence type="ECO:0000313" key="3">
    <source>
        <dbReference type="EMBL" id="KAJ3509016.1"/>
    </source>
</evidence>
<dbReference type="Proteomes" id="UP001148786">
    <property type="component" value="Unassembled WGS sequence"/>
</dbReference>
<protein>
    <submittedName>
        <fullName evidence="3">Uncharacterized protein</fullName>
    </submittedName>
</protein>
<feature type="region of interest" description="Disordered" evidence="1">
    <location>
        <begin position="120"/>
        <end position="167"/>
    </location>
</feature>
<evidence type="ECO:0000256" key="1">
    <source>
        <dbReference type="SAM" id="MobiDB-lite"/>
    </source>
</evidence>
<reference evidence="3" key="1">
    <citation type="submission" date="2022-07" db="EMBL/GenBank/DDBJ databases">
        <title>Genome Sequence of Agrocybe chaxingu.</title>
        <authorList>
            <person name="Buettner E."/>
        </authorList>
    </citation>
    <scope>NUCLEOTIDE SEQUENCE</scope>
    <source>
        <strain evidence="3">MP-N11</strain>
    </source>
</reference>
<keyword evidence="2" id="KW-1133">Transmembrane helix</keyword>
<feature type="compositionally biased region" description="Basic and acidic residues" evidence="1">
    <location>
        <begin position="152"/>
        <end position="167"/>
    </location>
</feature>
<evidence type="ECO:0000256" key="2">
    <source>
        <dbReference type="SAM" id="Phobius"/>
    </source>
</evidence>
<comment type="caution">
    <text evidence="3">The sequence shown here is derived from an EMBL/GenBank/DDBJ whole genome shotgun (WGS) entry which is preliminary data.</text>
</comment>
<keyword evidence="2" id="KW-0812">Transmembrane</keyword>
<proteinExistence type="predicted"/>